<dbReference type="PANTHER" id="PTHR24006:SF758">
    <property type="entry name" value="UBIQUITIN CARBOXYL-TERMINAL HYDROLASE 36"/>
    <property type="match status" value="1"/>
</dbReference>
<dbReference type="AlphaFoldDB" id="A0A817SVQ7"/>
<dbReference type="EC" id="3.4.19.12" evidence="3"/>
<evidence type="ECO:0000256" key="10">
    <source>
        <dbReference type="ARBA" id="ARBA00042154"/>
    </source>
</evidence>
<evidence type="ECO:0000256" key="2">
    <source>
        <dbReference type="ARBA" id="ARBA00009085"/>
    </source>
</evidence>
<comment type="caution">
    <text evidence="14">The sequence shown here is derived from an EMBL/GenBank/DDBJ whole genome shotgun (WGS) entry which is preliminary data.</text>
</comment>
<dbReference type="GO" id="GO:0005829">
    <property type="term" value="C:cytosol"/>
    <property type="evidence" value="ECO:0007669"/>
    <property type="project" value="TreeGrafter"/>
</dbReference>
<keyword evidence="7" id="KW-0788">Thiol protease</keyword>
<proteinExistence type="inferred from homology"/>
<evidence type="ECO:0000256" key="7">
    <source>
        <dbReference type="ARBA" id="ARBA00022807"/>
    </source>
</evidence>
<comment type="catalytic activity">
    <reaction evidence="1">
        <text>Thiol-dependent hydrolysis of ester, thioester, amide, peptide and isopeptide bonds formed by the C-terminal Gly of ubiquitin (a 76-residue protein attached to proteins as an intracellular targeting signal).</text>
        <dbReference type="EC" id="3.4.19.12"/>
    </reaction>
</comment>
<dbReference type="InterPro" id="IPR028889">
    <property type="entry name" value="USP"/>
</dbReference>
<dbReference type="GO" id="GO:0006508">
    <property type="term" value="P:proteolysis"/>
    <property type="evidence" value="ECO:0007669"/>
    <property type="project" value="UniProtKB-KW"/>
</dbReference>
<dbReference type="Pfam" id="PF00443">
    <property type="entry name" value="UCH"/>
    <property type="match status" value="1"/>
</dbReference>
<feature type="domain" description="USP" evidence="13">
    <location>
        <begin position="250"/>
        <end position="508"/>
    </location>
</feature>
<evidence type="ECO:0000256" key="4">
    <source>
        <dbReference type="ARBA" id="ARBA00022670"/>
    </source>
</evidence>
<dbReference type="InterPro" id="IPR001394">
    <property type="entry name" value="Peptidase_C19_UCH"/>
</dbReference>
<evidence type="ECO:0000256" key="5">
    <source>
        <dbReference type="ARBA" id="ARBA00022786"/>
    </source>
</evidence>
<sequence length="508" mass="57182">MTRNIRTINGAKHNGQLEFQYQNIQKLAAAALDACEEFGESFSIDIVSILHHISVDQIRKDLYGDSIDLQKRFAIAGGISPALVSVVNHIPFTLIRAIENSQDEDQVTQVDQNGLVYDLFVDGKRCQNGIFTAVHSKNNIFTSSPLSKIEHKIISTRSNTHQYVDNIVPVDLIEENTVSQRAHSSIPVIIDSTNLIEYNQSKFCAVNSSVAADIVQETPSKRLKKLFHNIMLVASFELEMEWSITHKHGLGLSNTNTRKQCLNICCINAIIQCLANIAPFVQWLLNKEIHMSCTLMENNEFCSCCVLHSVIESIHKSIQNLCDSFGQLSQASAVLMTRYITKLSSSFIPGHQEDSSEFLAVLFDHLIQCLSSTRSSDATNLSSAIHIIFGIILESSIKCTQCLNENSKQSYERLWSISIISYLTLEQALDEFCSVEKLTGDDQFYCSNCQAKVLGLQSTKLNHVSPVIFIQFKRFIYDKHVEVIRKIKQFISYPELPDISPFRTSEID</sequence>
<evidence type="ECO:0000256" key="12">
    <source>
        <dbReference type="ARBA" id="ARBA00043009"/>
    </source>
</evidence>
<reference evidence="14" key="1">
    <citation type="submission" date="2021-02" db="EMBL/GenBank/DDBJ databases">
        <authorList>
            <person name="Nowell W R."/>
        </authorList>
    </citation>
    <scope>NUCLEOTIDE SEQUENCE</scope>
</reference>
<dbReference type="GO" id="GO:0016579">
    <property type="term" value="P:protein deubiquitination"/>
    <property type="evidence" value="ECO:0007669"/>
    <property type="project" value="InterPro"/>
</dbReference>
<evidence type="ECO:0000259" key="13">
    <source>
        <dbReference type="PROSITE" id="PS50235"/>
    </source>
</evidence>
<accession>A0A817SVQ7</accession>
<evidence type="ECO:0000313" key="15">
    <source>
        <dbReference type="Proteomes" id="UP000663872"/>
    </source>
</evidence>
<evidence type="ECO:0000256" key="9">
    <source>
        <dbReference type="ARBA" id="ARBA00041300"/>
    </source>
</evidence>
<dbReference type="Gene3D" id="3.90.70.10">
    <property type="entry name" value="Cysteine proteinases"/>
    <property type="match status" value="1"/>
</dbReference>
<dbReference type="SUPFAM" id="SSF54001">
    <property type="entry name" value="Cysteine proteinases"/>
    <property type="match status" value="1"/>
</dbReference>
<dbReference type="GO" id="GO:0004843">
    <property type="term" value="F:cysteine-type deubiquitinase activity"/>
    <property type="evidence" value="ECO:0007669"/>
    <property type="project" value="UniProtKB-EC"/>
</dbReference>
<name>A0A817SVQ7_9BILA</name>
<evidence type="ECO:0000256" key="11">
    <source>
        <dbReference type="ARBA" id="ARBA00042420"/>
    </source>
</evidence>
<gene>
    <name evidence="14" type="ORF">GRG538_LOCUS353</name>
</gene>
<evidence type="ECO:0000256" key="3">
    <source>
        <dbReference type="ARBA" id="ARBA00012759"/>
    </source>
</evidence>
<protein>
    <recommendedName>
        <fullName evidence="8">Ubiquitin carboxyl-terminal hydrolase 36</fullName>
        <ecNumber evidence="3">3.4.19.12</ecNumber>
    </recommendedName>
    <alternativeName>
        <fullName evidence="11">Deubiquitinating enzyme 36</fullName>
    </alternativeName>
    <alternativeName>
        <fullName evidence="10">Protein scrawny</fullName>
    </alternativeName>
    <alternativeName>
        <fullName evidence="9">Ubiquitin thioesterase 36</fullName>
    </alternativeName>
    <alternativeName>
        <fullName evidence="12">Ubiquitin-specific-processing protease 36</fullName>
    </alternativeName>
</protein>
<dbReference type="InterPro" id="IPR050164">
    <property type="entry name" value="Peptidase_C19"/>
</dbReference>
<dbReference type="InterPro" id="IPR038765">
    <property type="entry name" value="Papain-like_cys_pep_sf"/>
</dbReference>
<dbReference type="PANTHER" id="PTHR24006">
    <property type="entry name" value="UBIQUITIN CARBOXYL-TERMINAL HYDROLASE"/>
    <property type="match status" value="1"/>
</dbReference>
<evidence type="ECO:0000256" key="6">
    <source>
        <dbReference type="ARBA" id="ARBA00022801"/>
    </source>
</evidence>
<dbReference type="PROSITE" id="PS50235">
    <property type="entry name" value="USP_3"/>
    <property type="match status" value="1"/>
</dbReference>
<dbReference type="Proteomes" id="UP000663872">
    <property type="component" value="Unassembled WGS sequence"/>
</dbReference>
<evidence type="ECO:0000256" key="1">
    <source>
        <dbReference type="ARBA" id="ARBA00000707"/>
    </source>
</evidence>
<comment type="similarity">
    <text evidence="2">Belongs to the peptidase C19 family.</text>
</comment>
<keyword evidence="5" id="KW-0833">Ubl conjugation pathway</keyword>
<dbReference type="GO" id="GO:0005634">
    <property type="term" value="C:nucleus"/>
    <property type="evidence" value="ECO:0007669"/>
    <property type="project" value="TreeGrafter"/>
</dbReference>
<keyword evidence="4" id="KW-0645">Protease</keyword>
<dbReference type="EMBL" id="CAJNYT010000009">
    <property type="protein sequence ID" value="CAF3298483.1"/>
    <property type="molecule type" value="Genomic_DNA"/>
</dbReference>
<evidence type="ECO:0000256" key="8">
    <source>
        <dbReference type="ARBA" id="ARBA00039432"/>
    </source>
</evidence>
<keyword evidence="6" id="KW-0378">Hydrolase</keyword>
<organism evidence="14 15">
    <name type="scientific">Rotaria socialis</name>
    <dbReference type="NCBI Taxonomy" id="392032"/>
    <lineage>
        <taxon>Eukaryota</taxon>
        <taxon>Metazoa</taxon>
        <taxon>Spiralia</taxon>
        <taxon>Gnathifera</taxon>
        <taxon>Rotifera</taxon>
        <taxon>Eurotatoria</taxon>
        <taxon>Bdelloidea</taxon>
        <taxon>Philodinida</taxon>
        <taxon>Philodinidae</taxon>
        <taxon>Rotaria</taxon>
    </lineage>
</organism>
<evidence type="ECO:0000313" key="14">
    <source>
        <dbReference type="EMBL" id="CAF3298483.1"/>
    </source>
</evidence>